<feature type="domain" description="Rad50/SbcC-type AAA" evidence="2">
    <location>
        <begin position="5"/>
        <end position="76"/>
    </location>
</feature>
<sequence>MKLTRIEIKNVLGIATADVELPTPVAFFAGYNGSGKTSIAEAVRMALGGELVARGVKTKKELPTLVHEGAKTGQVEVHHASGLVTFALFPSGKVFDDAAAYAPSQFLPFVCEPHRFAALDDKERRTLLNAVMKVKVDRKNVLERLIARGVAKDRVERVGPLLLSGFESAHKEAARKATEAKADWRAVTSETYGSEKAKTWAAVTPPYDPAAAEPLRAELEQLEKDLDAAQQTVGALQAEEKQRAELRAKLPALAAKVERYQRADNKLSLDRAGLAEWDQKLAATKAEAGQGKRVGLIHDLAAAVAYLLPFGQTPTDKEPTAQECDAEAALNAYEREYGRVGASGNAEAAARLPEYQRSRDTMANAVAAGERDLAEIQQAQTEHEAITKRLADEVAPDDATLAAAADRVAKLKARRAEIVAKLDALKSQRLAADSAAKKTKDAAEHHADVVAWDLCAAALAPDGIPSELLLEAIGPFNARLKQSADDAEWPAIVIGPDMQIRRVDGRPYQLLSEAERWRADAMLAEAISSLSGLRFLMLDRYDVLDPKGRADALAWVDVLAREGEIDTVLMFGTLKELPGHLPETFTPHWVQHGEIAELAEAA</sequence>
<evidence type="ECO:0000259" key="2">
    <source>
        <dbReference type="Pfam" id="PF13476"/>
    </source>
</evidence>
<dbReference type="RefSeq" id="WP_099862858.1">
    <property type="nucleotide sequence ID" value="NZ_PEOG01000050.1"/>
</dbReference>
<feature type="coiled-coil region" evidence="1">
    <location>
        <begin position="401"/>
        <end position="428"/>
    </location>
</feature>
<dbReference type="AlphaFoldDB" id="A0A2G9C8D9"/>
<dbReference type="Proteomes" id="UP000231501">
    <property type="component" value="Unassembled WGS sequence"/>
</dbReference>
<dbReference type="SUPFAM" id="SSF52540">
    <property type="entry name" value="P-loop containing nucleoside triphosphate hydrolases"/>
    <property type="match status" value="1"/>
</dbReference>
<dbReference type="EMBL" id="PEOG01000050">
    <property type="protein sequence ID" value="PIM51894.1"/>
    <property type="molecule type" value="Genomic_DNA"/>
</dbReference>
<dbReference type="Gene3D" id="3.40.50.300">
    <property type="entry name" value="P-loop containing nucleotide triphosphate hydrolases"/>
    <property type="match status" value="1"/>
</dbReference>
<evidence type="ECO:0000313" key="4">
    <source>
        <dbReference type="Proteomes" id="UP000231501"/>
    </source>
</evidence>
<dbReference type="InterPro" id="IPR027417">
    <property type="entry name" value="P-loop_NTPase"/>
</dbReference>
<accession>A0A2G9C8D9</accession>
<protein>
    <submittedName>
        <fullName evidence="3">Recombinase RecF</fullName>
    </submittedName>
</protein>
<dbReference type="GO" id="GO:0016887">
    <property type="term" value="F:ATP hydrolysis activity"/>
    <property type="evidence" value="ECO:0007669"/>
    <property type="project" value="InterPro"/>
</dbReference>
<comment type="caution">
    <text evidence="3">The sequence shown here is derived from an EMBL/GenBank/DDBJ whole genome shotgun (WGS) entry which is preliminary data.</text>
</comment>
<keyword evidence="1" id="KW-0175">Coiled coil</keyword>
<feature type="coiled-coil region" evidence="1">
    <location>
        <begin position="212"/>
        <end position="263"/>
    </location>
</feature>
<evidence type="ECO:0000256" key="1">
    <source>
        <dbReference type="SAM" id="Coils"/>
    </source>
</evidence>
<name>A0A2G9C8D9_9BURK</name>
<dbReference type="PANTHER" id="PTHR32114">
    <property type="entry name" value="ABC TRANSPORTER ABCH.3"/>
    <property type="match status" value="1"/>
</dbReference>
<organism evidence="3 4">
    <name type="scientific">Roseateles chitinivorans</name>
    <dbReference type="NCBI Taxonomy" id="2917965"/>
    <lineage>
        <taxon>Bacteria</taxon>
        <taxon>Pseudomonadati</taxon>
        <taxon>Pseudomonadota</taxon>
        <taxon>Betaproteobacteria</taxon>
        <taxon>Burkholderiales</taxon>
        <taxon>Sphaerotilaceae</taxon>
        <taxon>Roseateles</taxon>
    </lineage>
</organism>
<dbReference type="Pfam" id="PF13476">
    <property type="entry name" value="AAA_23"/>
    <property type="match status" value="1"/>
</dbReference>
<gene>
    <name evidence="3" type="ORF">CS062_17365</name>
</gene>
<dbReference type="OrthoDB" id="9815944at2"/>
<reference evidence="3 4" key="1">
    <citation type="submission" date="2017-11" db="EMBL/GenBank/DDBJ databases">
        <title>Draft genome sequence of Mitsuaria sp. HWN-4.</title>
        <authorList>
            <person name="Gundlapally S.R."/>
        </authorList>
    </citation>
    <scope>NUCLEOTIDE SEQUENCE [LARGE SCALE GENOMIC DNA]</scope>
    <source>
        <strain evidence="3 4">HWN-4</strain>
    </source>
</reference>
<dbReference type="InterPro" id="IPR038729">
    <property type="entry name" value="Rad50/SbcC_AAA"/>
</dbReference>
<evidence type="ECO:0000313" key="3">
    <source>
        <dbReference type="EMBL" id="PIM51894.1"/>
    </source>
</evidence>
<proteinExistence type="predicted"/>
<keyword evidence="4" id="KW-1185">Reference proteome</keyword>
<dbReference type="GO" id="GO:0006302">
    <property type="term" value="P:double-strand break repair"/>
    <property type="evidence" value="ECO:0007669"/>
    <property type="project" value="InterPro"/>
</dbReference>
<dbReference type="PANTHER" id="PTHR32114:SF2">
    <property type="entry name" value="ABC TRANSPORTER ABCH.3"/>
    <property type="match status" value="1"/>
</dbReference>